<evidence type="ECO:0000313" key="2">
    <source>
        <dbReference type="Proteomes" id="UP001321473"/>
    </source>
</evidence>
<dbReference type="PANTHER" id="PTHR43975">
    <property type="entry name" value="ZGC:101858"/>
    <property type="match status" value="1"/>
</dbReference>
<name>A0AAQ4E737_AMBAM</name>
<dbReference type="SUPFAM" id="SSF51735">
    <property type="entry name" value="NAD(P)-binding Rossmann-fold domains"/>
    <property type="match status" value="1"/>
</dbReference>
<reference evidence="1 2" key="1">
    <citation type="journal article" date="2023" name="Arcadia Sci">
        <title>De novo assembly of a long-read Amblyomma americanum tick genome.</title>
        <authorList>
            <person name="Chou S."/>
            <person name="Poskanzer K.E."/>
            <person name="Rollins M."/>
            <person name="Thuy-Boun P.S."/>
        </authorList>
    </citation>
    <scope>NUCLEOTIDE SEQUENCE [LARGE SCALE GENOMIC DNA]</scope>
    <source>
        <strain evidence="1">F_SG_1</strain>
        <tissue evidence="1">Salivary glands</tissue>
    </source>
</reference>
<dbReference type="Proteomes" id="UP001321473">
    <property type="component" value="Unassembled WGS sequence"/>
</dbReference>
<dbReference type="InterPro" id="IPR002347">
    <property type="entry name" value="SDR_fam"/>
</dbReference>
<proteinExistence type="predicted"/>
<dbReference type="InterPro" id="IPR036291">
    <property type="entry name" value="NAD(P)-bd_dom_sf"/>
</dbReference>
<organism evidence="1 2">
    <name type="scientific">Amblyomma americanum</name>
    <name type="common">Lone star tick</name>
    <dbReference type="NCBI Taxonomy" id="6943"/>
    <lineage>
        <taxon>Eukaryota</taxon>
        <taxon>Metazoa</taxon>
        <taxon>Ecdysozoa</taxon>
        <taxon>Arthropoda</taxon>
        <taxon>Chelicerata</taxon>
        <taxon>Arachnida</taxon>
        <taxon>Acari</taxon>
        <taxon>Parasitiformes</taxon>
        <taxon>Ixodida</taxon>
        <taxon>Ixodoidea</taxon>
        <taxon>Ixodidae</taxon>
        <taxon>Amblyomminae</taxon>
        <taxon>Amblyomma</taxon>
    </lineage>
</organism>
<protein>
    <submittedName>
        <fullName evidence="1">Uncharacterized protein</fullName>
    </submittedName>
</protein>
<dbReference type="AlphaFoldDB" id="A0AAQ4E737"/>
<dbReference type="Gene3D" id="3.40.50.720">
    <property type="entry name" value="NAD(P)-binding Rossmann-like Domain"/>
    <property type="match status" value="1"/>
</dbReference>
<evidence type="ECO:0000313" key="1">
    <source>
        <dbReference type="EMBL" id="KAK8770513.1"/>
    </source>
</evidence>
<dbReference type="EMBL" id="JARKHS020021037">
    <property type="protein sequence ID" value="KAK8770513.1"/>
    <property type="molecule type" value="Genomic_DNA"/>
</dbReference>
<accession>A0AAQ4E737</accession>
<sequence length="148" mass="15737">MIKNVLPYLRKSKGSIVNISSVASMTVVTNVTPYSIFKGALDNLTRCAAYENAPHGVRVNAVNPAVIKTGLAKQPGMNMEQHLETLEKYTAGAHAMGRVGTPEEVARCIAFLASDDASFVTGITMPVDGGLLLVSSLSANWEKMQKAA</sequence>
<comment type="caution">
    <text evidence="1">The sequence shown here is derived from an EMBL/GenBank/DDBJ whole genome shotgun (WGS) entry which is preliminary data.</text>
</comment>
<keyword evidence="2" id="KW-1185">Reference proteome</keyword>
<dbReference type="Pfam" id="PF13561">
    <property type="entry name" value="adh_short_C2"/>
    <property type="match status" value="1"/>
</dbReference>
<dbReference type="PRINTS" id="PR00081">
    <property type="entry name" value="GDHRDH"/>
</dbReference>
<dbReference type="PANTHER" id="PTHR43975:SF2">
    <property type="entry name" value="EG:BACR7A4.14 PROTEIN-RELATED"/>
    <property type="match status" value="1"/>
</dbReference>
<gene>
    <name evidence="1" type="ORF">V5799_013022</name>
</gene>